<organism evidence="7 8">
    <name type="scientific">Folsomia candida</name>
    <name type="common">Springtail</name>
    <dbReference type="NCBI Taxonomy" id="158441"/>
    <lineage>
        <taxon>Eukaryota</taxon>
        <taxon>Metazoa</taxon>
        <taxon>Ecdysozoa</taxon>
        <taxon>Arthropoda</taxon>
        <taxon>Hexapoda</taxon>
        <taxon>Collembola</taxon>
        <taxon>Entomobryomorpha</taxon>
        <taxon>Isotomoidea</taxon>
        <taxon>Isotomidae</taxon>
        <taxon>Proisotominae</taxon>
        <taxon>Folsomia</taxon>
    </lineage>
</organism>
<feature type="domain" description="C2H2-type" evidence="6">
    <location>
        <begin position="19"/>
        <end position="47"/>
    </location>
</feature>
<keyword evidence="3 5" id="KW-0863">Zinc-finger</keyword>
<dbReference type="GO" id="GO:0000981">
    <property type="term" value="F:DNA-binding transcription factor activity, RNA polymerase II-specific"/>
    <property type="evidence" value="ECO:0007669"/>
    <property type="project" value="TreeGrafter"/>
</dbReference>
<sequence length="197" mass="22446">MHLSNQWEYTGYGYLSRSFQCDQCWTSFYTANGLALHVSITHTVNNEEVLFEESRPSPIPLTNDMETEVINSTSDHVTRTPSPVENKASIPRILIHCSACIEEFAFSNELTKHEATHGIGFACLGCGGSFKFKTNLDKHFEKAHPELSMGKCAWVKFDHCAIWKPSSPEIKEHMRQSHPETVRVKEEKSIWPVFDVE</sequence>
<proteinExistence type="predicted"/>
<feature type="domain" description="C2H2-type" evidence="6">
    <location>
        <begin position="121"/>
        <end position="144"/>
    </location>
</feature>
<dbReference type="InterPro" id="IPR013087">
    <property type="entry name" value="Znf_C2H2_type"/>
</dbReference>
<dbReference type="PROSITE" id="PS50157">
    <property type="entry name" value="ZINC_FINGER_C2H2_2"/>
    <property type="match status" value="3"/>
</dbReference>
<dbReference type="GO" id="GO:0008270">
    <property type="term" value="F:zinc ion binding"/>
    <property type="evidence" value="ECO:0007669"/>
    <property type="project" value="UniProtKB-KW"/>
</dbReference>
<dbReference type="AlphaFoldDB" id="A0A226F5Q1"/>
<evidence type="ECO:0000259" key="6">
    <source>
        <dbReference type="PROSITE" id="PS50157"/>
    </source>
</evidence>
<evidence type="ECO:0000256" key="2">
    <source>
        <dbReference type="ARBA" id="ARBA00022737"/>
    </source>
</evidence>
<dbReference type="GO" id="GO:0000977">
    <property type="term" value="F:RNA polymerase II transcription regulatory region sequence-specific DNA binding"/>
    <property type="evidence" value="ECO:0007669"/>
    <property type="project" value="TreeGrafter"/>
</dbReference>
<keyword evidence="2" id="KW-0677">Repeat</keyword>
<dbReference type="PROSITE" id="PS00028">
    <property type="entry name" value="ZINC_FINGER_C2H2_1"/>
    <property type="match status" value="3"/>
</dbReference>
<dbReference type="SMART" id="SM00355">
    <property type="entry name" value="ZnF_C2H2"/>
    <property type="match status" value="4"/>
</dbReference>
<feature type="domain" description="C2H2-type" evidence="6">
    <location>
        <begin position="95"/>
        <end position="117"/>
    </location>
</feature>
<evidence type="ECO:0000313" key="8">
    <source>
        <dbReference type="Proteomes" id="UP000198287"/>
    </source>
</evidence>
<evidence type="ECO:0000313" key="7">
    <source>
        <dbReference type="EMBL" id="OXA64216.1"/>
    </source>
</evidence>
<name>A0A226F5Q1_FOLCA</name>
<protein>
    <submittedName>
        <fullName evidence="7">Hypermethylated in cancer 2 protein</fullName>
    </submittedName>
</protein>
<dbReference type="SUPFAM" id="SSF57667">
    <property type="entry name" value="beta-beta-alpha zinc fingers"/>
    <property type="match status" value="1"/>
</dbReference>
<keyword evidence="1" id="KW-0479">Metal-binding</keyword>
<evidence type="ECO:0000256" key="5">
    <source>
        <dbReference type="PROSITE-ProRule" id="PRU00042"/>
    </source>
</evidence>
<keyword evidence="4" id="KW-0862">Zinc</keyword>
<gene>
    <name evidence="7" type="ORF">Fcan01_00422</name>
</gene>
<dbReference type="PANTHER" id="PTHR24409:SF295">
    <property type="entry name" value="AZ2-RELATED"/>
    <property type="match status" value="1"/>
</dbReference>
<dbReference type="Proteomes" id="UP000198287">
    <property type="component" value="Unassembled WGS sequence"/>
</dbReference>
<comment type="caution">
    <text evidence="7">The sequence shown here is derived from an EMBL/GenBank/DDBJ whole genome shotgun (WGS) entry which is preliminary data.</text>
</comment>
<dbReference type="EMBL" id="LNIX01000001">
    <property type="protein sequence ID" value="OXA64216.1"/>
    <property type="molecule type" value="Genomic_DNA"/>
</dbReference>
<evidence type="ECO:0000256" key="1">
    <source>
        <dbReference type="ARBA" id="ARBA00022723"/>
    </source>
</evidence>
<dbReference type="PANTHER" id="PTHR24409">
    <property type="entry name" value="ZINC FINGER PROTEIN 142"/>
    <property type="match status" value="1"/>
</dbReference>
<dbReference type="Gene3D" id="3.30.160.60">
    <property type="entry name" value="Classic Zinc Finger"/>
    <property type="match status" value="1"/>
</dbReference>
<keyword evidence="8" id="KW-1185">Reference proteome</keyword>
<dbReference type="InterPro" id="IPR036236">
    <property type="entry name" value="Znf_C2H2_sf"/>
</dbReference>
<evidence type="ECO:0000256" key="4">
    <source>
        <dbReference type="ARBA" id="ARBA00022833"/>
    </source>
</evidence>
<reference evidence="7 8" key="1">
    <citation type="submission" date="2015-12" db="EMBL/GenBank/DDBJ databases">
        <title>The genome of Folsomia candida.</title>
        <authorList>
            <person name="Faddeeva A."/>
            <person name="Derks M.F."/>
            <person name="Anvar Y."/>
            <person name="Smit S."/>
            <person name="Van Straalen N."/>
            <person name="Roelofs D."/>
        </authorList>
    </citation>
    <scope>NUCLEOTIDE SEQUENCE [LARGE SCALE GENOMIC DNA]</scope>
    <source>
        <strain evidence="7 8">VU population</strain>
        <tissue evidence="7">Whole body</tissue>
    </source>
</reference>
<accession>A0A226F5Q1</accession>
<dbReference type="GO" id="GO:0005634">
    <property type="term" value="C:nucleus"/>
    <property type="evidence" value="ECO:0007669"/>
    <property type="project" value="TreeGrafter"/>
</dbReference>
<evidence type="ECO:0000256" key="3">
    <source>
        <dbReference type="ARBA" id="ARBA00022771"/>
    </source>
</evidence>